<dbReference type="Pfam" id="PF02817">
    <property type="entry name" value="E3_binding"/>
    <property type="match status" value="1"/>
</dbReference>
<keyword evidence="5" id="KW-0450">Lipoyl</keyword>
<dbReference type="Pfam" id="PF00364">
    <property type="entry name" value="Biotin_lipoyl"/>
    <property type="match status" value="1"/>
</dbReference>
<dbReference type="InterPro" id="IPR004167">
    <property type="entry name" value="PSBD"/>
</dbReference>
<evidence type="ECO:0000256" key="4">
    <source>
        <dbReference type="ARBA" id="ARBA00022679"/>
    </source>
</evidence>
<keyword evidence="6" id="KW-0012">Acyltransferase</keyword>
<dbReference type="GO" id="GO:0016407">
    <property type="term" value="F:acetyltransferase activity"/>
    <property type="evidence" value="ECO:0007669"/>
    <property type="project" value="TreeGrafter"/>
</dbReference>
<dbReference type="GO" id="GO:0031405">
    <property type="term" value="F:lipoic acid binding"/>
    <property type="evidence" value="ECO:0007669"/>
    <property type="project" value="TreeGrafter"/>
</dbReference>
<dbReference type="Gene3D" id="3.40.50.1820">
    <property type="entry name" value="alpha/beta hydrolase"/>
    <property type="match status" value="1"/>
</dbReference>
<feature type="region of interest" description="Disordered" evidence="7">
    <location>
        <begin position="183"/>
        <end position="217"/>
    </location>
</feature>
<dbReference type="SUPFAM" id="SSF51230">
    <property type="entry name" value="Single hybrid motif"/>
    <property type="match status" value="1"/>
</dbReference>
<evidence type="ECO:0000256" key="7">
    <source>
        <dbReference type="SAM" id="MobiDB-lite"/>
    </source>
</evidence>
<dbReference type="AlphaFoldDB" id="A0A939G2Q8"/>
<feature type="compositionally biased region" description="Low complexity" evidence="7">
    <location>
        <begin position="105"/>
        <end position="126"/>
    </location>
</feature>
<dbReference type="RefSeq" id="WP_207259057.1">
    <property type="nucleotide sequence ID" value="NZ_JAFMPP010000016.1"/>
</dbReference>
<evidence type="ECO:0000256" key="1">
    <source>
        <dbReference type="ARBA" id="ARBA00001938"/>
    </source>
</evidence>
<organism evidence="10 11">
    <name type="scientific">Jiella flava</name>
    <dbReference type="NCBI Taxonomy" id="2816857"/>
    <lineage>
        <taxon>Bacteria</taxon>
        <taxon>Pseudomonadati</taxon>
        <taxon>Pseudomonadota</taxon>
        <taxon>Alphaproteobacteria</taxon>
        <taxon>Hyphomicrobiales</taxon>
        <taxon>Aurantimonadaceae</taxon>
        <taxon>Jiella</taxon>
    </lineage>
</organism>
<dbReference type="Pfam" id="PF12697">
    <property type="entry name" value="Abhydrolase_6"/>
    <property type="match status" value="1"/>
</dbReference>
<dbReference type="SUPFAM" id="SSF53474">
    <property type="entry name" value="alpha/beta-Hydrolases"/>
    <property type="match status" value="1"/>
</dbReference>
<comment type="subunit">
    <text evidence="3">Forms a 24-polypeptide structural core with octahedral symmetry.</text>
</comment>
<dbReference type="SUPFAM" id="SSF47005">
    <property type="entry name" value="Peripheral subunit-binding domain of 2-oxo acid dehydrogenase complex"/>
    <property type="match status" value="1"/>
</dbReference>
<dbReference type="InterPro" id="IPR000089">
    <property type="entry name" value="Biotin_lipoyl"/>
</dbReference>
<dbReference type="Gene3D" id="4.10.320.10">
    <property type="entry name" value="E3-binding domain"/>
    <property type="match status" value="1"/>
</dbReference>
<evidence type="ECO:0000256" key="6">
    <source>
        <dbReference type="ARBA" id="ARBA00023315"/>
    </source>
</evidence>
<feature type="domain" description="Peripheral subunit-binding (PSBD)" evidence="9">
    <location>
        <begin position="144"/>
        <end position="181"/>
    </location>
</feature>
<feature type="region of interest" description="Disordered" evidence="7">
    <location>
        <begin position="84"/>
        <end position="137"/>
    </location>
</feature>
<dbReference type="InterPro" id="IPR011053">
    <property type="entry name" value="Single_hybrid_motif"/>
</dbReference>
<name>A0A939G2Q8_9HYPH</name>
<gene>
    <name evidence="10" type="ORF">J1C48_16305</name>
</gene>
<dbReference type="InterPro" id="IPR050743">
    <property type="entry name" value="2-oxoacid_DH_E2_comp"/>
</dbReference>
<dbReference type="PROSITE" id="PS51826">
    <property type="entry name" value="PSBD"/>
    <property type="match status" value="1"/>
</dbReference>
<evidence type="ECO:0000256" key="2">
    <source>
        <dbReference type="ARBA" id="ARBA00007317"/>
    </source>
</evidence>
<protein>
    <submittedName>
        <fullName evidence="10">Acetoin dehydrogenase dihydrolipoyllysine-residue acetyltransferase subunit</fullName>
    </submittedName>
</protein>
<comment type="cofactor">
    <cofactor evidence="1">
        <name>(R)-lipoate</name>
        <dbReference type="ChEBI" id="CHEBI:83088"/>
    </cofactor>
</comment>
<dbReference type="EMBL" id="JAFMPP010000016">
    <property type="protein sequence ID" value="MBO0664142.1"/>
    <property type="molecule type" value="Genomic_DNA"/>
</dbReference>
<dbReference type="CDD" id="cd06849">
    <property type="entry name" value="lipoyl_domain"/>
    <property type="match status" value="1"/>
</dbReference>
<dbReference type="PROSITE" id="PS00189">
    <property type="entry name" value="LIPOYL"/>
    <property type="match status" value="1"/>
</dbReference>
<dbReference type="InterPro" id="IPR003016">
    <property type="entry name" value="2-oxoA_DH_lipoyl-BS"/>
</dbReference>
<reference evidence="10" key="1">
    <citation type="submission" date="2021-03" db="EMBL/GenBank/DDBJ databases">
        <title>Whole genome sequence of Jiella sp. CQZ9-1.</title>
        <authorList>
            <person name="Tuo L."/>
        </authorList>
    </citation>
    <scope>NUCLEOTIDE SEQUENCE</scope>
    <source>
        <strain evidence="10">CQZ9-1</strain>
    </source>
</reference>
<evidence type="ECO:0000313" key="10">
    <source>
        <dbReference type="EMBL" id="MBO0664142.1"/>
    </source>
</evidence>
<evidence type="ECO:0000259" key="9">
    <source>
        <dbReference type="PROSITE" id="PS51826"/>
    </source>
</evidence>
<comment type="caution">
    <text evidence="10">The sequence shown here is derived from an EMBL/GenBank/DDBJ whole genome shotgun (WGS) entry which is preliminary data.</text>
</comment>
<feature type="domain" description="Lipoyl-binding" evidence="8">
    <location>
        <begin position="2"/>
        <end position="77"/>
    </location>
</feature>
<dbReference type="GO" id="GO:0005737">
    <property type="term" value="C:cytoplasm"/>
    <property type="evidence" value="ECO:0007669"/>
    <property type="project" value="TreeGrafter"/>
</dbReference>
<dbReference type="Proteomes" id="UP000664122">
    <property type="component" value="Unassembled WGS sequence"/>
</dbReference>
<evidence type="ECO:0000256" key="3">
    <source>
        <dbReference type="ARBA" id="ARBA00011484"/>
    </source>
</evidence>
<dbReference type="Gene3D" id="2.40.50.100">
    <property type="match status" value="1"/>
</dbReference>
<dbReference type="InterPro" id="IPR036625">
    <property type="entry name" value="E3-bd_dom_sf"/>
</dbReference>
<keyword evidence="11" id="KW-1185">Reference proteome</keyword>
<comment type="similarity">
    <text evidence="2">Belongs to the 2-oxoacid dehydrogenase family.</text>
</comment>
<evidence type="ECO:0000259" key="8">
    <source>
        <dbReference type="PROSITE" id="PS50968"/>
    </source>
</evidence>
<dbReference type="InterPro" id="IPR000073">
    <property type="entry name" value="AB_hydrolase_1"/>
</dbReference>
<feature type="compositionally biased region" description="Low complexity" evidence="7">
    <location>
        <begin position="85"/>
        <end position="94"/>
    </location>
</feature>
<sequence>MPTEVILPKVDMDMATGRISRWLVADGDTVAKGAPLFEIETDKAAMEVDAPADGTLRRVKTDADADIPVGQAVGWIYGDGEAVPDAGSAGAGSDEAPQAEAVEPAHPAKAEASPDAAAPSGRLAPAAEERPQKALNGAVGHGVRATPLARRLAREAGLDLAALTGSGPKGRIQREDVEAAATAKGAGAALTQSADRQPVPPASKARASLMPAEPAAPAPDAGPLHAVWMREGTGVPVVLLHGFGAELGSWRPLLAEIPEGVPVLGVDLPGHGGSVDVAAAGFADLVAAVEASLTALGVTSAHLVAHSLGGAVAAAVAAGTAIETRSLLLIASAGLGPDVHAGFIKGFAAATEEAPIRAWMGELVFDPRVLSDAFVRSVTRSRADGRLAAAQSRLAERLFVGGAQSFSVRGELAGLGCPVKLIVGEADRIIASRHAFGLAPHVALHLFAATGHMPQLERRLEVGRLLRELLR</sequence>
<proteinExistence type="inferred from homology"/>
<dbReference type="PROSITE" id="PS50968">
    <property type="entry name" value="BIOTINYL_LIPOYL"/>
    <property type="match status" value="1"/>
</dbReference>
<dbReference type="PANTHER" id="PTHR43178:SF5">
    <property type="entry name" value="LIPOAMIDE ACYLTRANSFERASE COMPONENT OF BRANCHED-CHAIN ALPHA-KETO ACID DEHYDROGENASE COMPLEX, MITOCHONDRIAL"/>
    <property type="match status" value="1"/>
</dbReference>
<dbReference type="PANTHER" id="PTHR43178">
    <property type="entry name" value="DIHYDROLIPOAMIDE ACETYLTRANSFERASE COMPONENT OF PYRUVATE DEHYDROGENASE COMPLEX"/>
    <property type="match status" value="1"/>
</dbReference>
<evidence type="ECO:0000313" key="11">
    <source>
        <dbReference type="Proteomes" id="UP000664122"/>
    </source>
</evidence>
<accession>A0A939G2Q8</accession>
<evidence type="ECO:0000256" key="5">
    <source>
        <dbReference type="ARBA" id="ARBA00022823"/>
    </source>
</evidence>
<keyword evidence="4" id="KW-0808">Transferase</keyword>
<dbReference type="InterPro" id="IPR029058">
    <property type="entry name" value="AB_hydrolase_fold"/>
</dbReference>
<dbReference type="NCBIfam" id="NF011457">
    <property type="entry name" value="PRK14875.1"/>
    <property type="match status" value="1"/>
</dbReference>